<name>A0ACB9BG26_ARCLA</name>
<dbReference type="Proteomes" id="UP001055879">
    <property type="component" value="Linkage Group LG06"/>
</dbReference>
<protein>
    <submittedName>
        <fullName evidence="1">Uncharacterized protein</fullName>
    </submittedName>
</protein>
<evidence type="ECO:0000313" key="1">
    <source>
        <dbReference type="EMBL" id="KAI3719635.1"/>
    </source>
</evidence>
<dbReference type="EMBL" id="CM042052">
    <property type="protein sequence ID" value="KAI3719635.1"/>
    <property type="molecule type" value="Genomic_DNA"/>
</dbReference>
<sequence length="378" mass="43169">MELSSFSEASSSRKHFKSYMFGTYSKNGFRGDQSRTTDDLEWINRITECPVYHPAIEDFEDPLEYLQKIAPEASKYGVCKIVPPLISAAPTGVVMKKEKPGFNCGEAVNFAARDWFPFGGAANERYAFLRKKPIIPYEELLCKEAMILSSKTQNDDTCDPDAVSDRFIKVSFASLIRKHDRALFWLKSFDRSLRISSNLKETISCSLCKQDCYVANVICNCYVDPICVFHDTELSKCCCGSDRFLSVRRDLPKMKDVAKKFKEEKLIRGAEKQTEHDNCVSRGCNWPQKGRNGYVDTMIQQSDYVCAKESKRSRKLKTFCAKVDVATPVNRSWRRGKMGISSSTWKKQRRSSDRLKELKKKSGKKDSQCHLCCSKIAH</sequence>
<keyword evidence="2" id="KW-1185">Reference proteome</keyword>
<organism evidence="1 2">
    <name type="scientific">Arctium lappa</name>
    <name type="common">Greater burdock</name>
    <name type="synonym">Lappa major</name>
    <dbReference type="NCBI Taxonomy" id="4217"/>
    <lineage>
        <taxon>Eukaryota</taxon>
        <taxon>Viridiplantae</taxon>
        <taxon>Streptophyta</taxon>
        <taxon>Embryophyta</taxon>
        <taxon>Tracheophyta</taxon>
        <taxon>Spermatophyta</taxon>
        <taxon>Magnoliopsida</taxon>
        <taxon>eudicotyledons</taxon>
        <taxon>Gunneridae</taxon>
        <taxon>Pentapetalae</taxon>
        <taxon>asterids</taxon>
        <taxon>campanulids</taxon>
        <taxon>Asterales</taxon>
        <taxon>Asteraceae</taxon>
        <taxon>Carduoideae</taxon>
        <taxon>Cardueae</taxon>
        <taxon>Arctiinae</taxon>
        <taxon>Arctium</taxon>
    </lineage>
</organism>
<reference evidence="1 2" key="2">
    <citation type="journal article" date="2022" name="Mol. Ecol. Resour.">
        <title>The genomes of chicory, endive, great burdock and yacon provide insights into Asteraceae paleo-polyploidization history and plant inulin production.</title>
        <authorList>
            <person name="Fan W."/>
            <person name="Wang S."/>
            <person name="Wang H."/>
            <person name="Wang A."/>
            <person name="Jiang F."/>
            <person name="Liu H."/>
            <person name="Zhao H."/>
            <person name="Xu D."/>
            <person name="Zhang Y."/>
        </authorList>
    </citation>
    <scope>NUCLEOTIDE SEQUENCE [LARGE SCALE GENOMIC DNA]</scope>
    <source>
        <strain evidence="2">cv. Niubang</strain>
    </source>
</reference>
<evidence type="ECO:0000313" key="2">
    <source>
        <dbReference type="Proteomes" id="UP001055879"/>
    </source>
</evidence>
<proteinExistence type="predicted"/>
<accession>A0ACB9BG26</accession>
<gene>
    <name evidence="1" type="ORF">L6452_20537</name>
</gene>
<comment type="caution">
    <text evidence="1">The sequence shown here is derived from an EMBL/GenBank/DDBJ whole genome shotgun (WGS) entry which is preliminary data.</text>
</comment>
<reference evidence="2" key="1">
    <citation type="journal article" date="2022" name="Mol. Ecol. Resour.">
        <title>The genomes of chicory, endive, great burdock and yacon provide insights into Asteraceae palaeo-polyploidization history and plant inulin production.</title>
        <authorList>
            <person name="Fan W."/>
            <person name="Wang S."/>
            <person name="Wang H."/>
            <person name="Wang A."/>
            <person name="Jiang F."/>
            <person name="Liu H."/>
            <person name="Zhao H."/>
            <person name="Xu D."/>
            <person name="Zhang Y."/>
        </authorList>
    </citation>
    <scope>NUCLEOTIDE SEQUENCE [LARGE SCALE GENOMIC DNA]</scope>
    <source>
        <strain evidence="2">cv. Niubang</strain>
    </source>
</reference>